<evidence type="ECO:0000313" key="6">
    <source>
        <dbReference type="Proteomes" id="UP000216052"/>
    </source>
</evidence>
<accession>A0ABZ3J716</accession>
<evidence type="ECO:0000259" key="4">
    <source>
        <dbReference type="PROSITE" id="PS01124"/>
    </source>
</evidence>
<dbReference type="Gene3D" id="3.20.80.10">
    <property type="entry name" value="Regulatory factor, effector binding domain"/>
    <property type="match status" value="1"/>
</dbReference>
<dbReference type="Pfam" id="PF14526">
    <property type="entry name" value="Cass2"/>
    <property type="match status" value="1"/>
</dbReference>
<dbReference type="EMBL" id="CP155571">
    <property type="protein sequence ID" value="XFO73692.1"/>
    <property type="molecule type" value="Genomic_DNA"/>
</dbReference>
<dbReference type="RefSeq" id="WP_093795666.1">
    <property type="nucleotide sequence ID" value="NZ_CP155571.1"/>
</dbReference>
<dbReference type="InterPro" id="IPR011256">
    <property type="entry name" value="Reg_factor_effector_dom_sf"/>
</dbReference>
<sequence length="292" mass="33127">MDYIQALENAIIYIENHLGEDITVEDVARAAGYSYYHLTRQFSAILGENVGSYIKRRRLADGAKKLLYTNERIIDIAMENGFASSEAFSRAFKAVYQVSPSLYRKNRLDLFISAKERLEPKLLRHRVQNITVHPKIVELPDIQVAGLRGQTTLRDNILPQLWTQFNALVDAIPNRKAGGRGFGICEACNEGNSIYSMSDNVLFSEVVAVEVNGFSGLSEAFVAKTLQAGRYAVFTHKGSLALLKETFDYIWGTWFLNTQEKVDCREDFELYDERFLGYGHPDSQIELYIPIC</sequence>
<keyword evidence="1" id="KW-0805">Transcription regulation</keyword>
<dbReference type="InterPro" id="IPR018060">
    <property type="entry name" value="HTH_AraC"/>
</dbReference>
<keyword evidence="2" id="KW-0238">DNA-binding</keyword>
<evidence type="ECO:0000256" key="2">
    <source>
        <dbReference type="ARBA" id="ARBA00023125"/>
    </source>
</evidence>
<dbReference type="SUPFAM" id="SSF46689">
    <property type="entry name" value="Homeodomain-like"/>
    <property type="match status" value="2"/>
</dbReference>
<evidence type="ECO:0000256" key="1">
    <source>
        <dbReference type="ARBA" id="ARBA00023015"/>
    </source>
</evidence>
<keyword evidence="6" id="KW-1185">Reference proteome</keyword>
<reference evidence="5" key="1">
    <citation type="submission" date="2024-05" db="EMBL/GenBank/DDBJ databases">
        <title>Isolation and characterization of Sporomusa carbonis sp. nov., a carboxydotrophic hydrogenogen in the genus of Sporomusa isolated from a charcoal burning pile.</title>
        <authorList>
            <person name="Boeer T."/>
            <person name="Rosenbaum F."/>
            <person name="Eysell L."/>
            <person name="Mueller V."/>
            <person name="Daniel R."/>
            <person name="Poehlein A."/>
        </authorList>
    </citation>
    <scope>NUCLEOTIDE SEQUENCE [LARGE SCALE GENOMIC DNA]</scope>
    <source>
        <strain evidence="5">DSM 3132</strain>
    </source>
</reference>
<dbReference type="SUPFAM" id="SSF55136">
    <property type="entry name" value="Probable bacterial effector-binding domain"/>
    <property type="match status" value="1"/>
</dbReference>
<evidence type="ECO:0000256" key="3">
    <source>
        <dbReference type="ARBA" id="ARBA00023163"/>
    </source>
</evidence>
<evidence type="ECO:0000313" key="5">
    <source>
        <dbReference type="EMBL" id="XFO73692.1"/>
    </source>
</evidence>
<gene>
    <name evidence="5" type="primary">rob</name>
    <name evidence="5" type="ORF">SPACI_037990</name>
</gene>
<dbReference type="PROSITE" id="PS01124">
    <property type="entry name" value="HTH_ARAC_FAMILY_2"/>
    <property type="match status" value="1"/>
</dbReference>
<dbReference type="InterPro" id="IPR010499">
    <property type="entry name" value="AraC_E-bd"/>
</dbReference>
<dbReference type="Pfam" id="PF12833">
    <property type="entry name" value="HTH_18"/>
    <property type="match status" value="1"/>
</dbReference>
<dbReference type="InterPro" id="IPR018062">
    <property type="entry name" value="HTH_AraC-typ_CS"/>
</dbReference>
<dbReference type="InterPro" id="IPR029441">
    <property type="entry name" value="Cass2"/>
</dbReference>
<protein>
    <submittedName>
        <fullName evidence="5">Right origin-binding protein</fullName>
    </submittedName>
</protein>
<dbReference type="Proteomes" id="UP000216052">
    <property type="component" value="Chromosome"/>
</dbReference>
<dbReference type="SMART" id="SM00871">
    <property type="entry name" value="AraC_E_bind"/>
    <property type="match status" value="1"/>
</dbReference>
<keyword evidence="3" id="KW-0804">Transcription</keyword>
<dbReference type="Gene3D" id="1.10.10.60">
    <property type="entry name" value="Homeodomain-like"/>
    <property type="match status" value="2"/>
</dbReference>
<dbReference type="InterPro" id="IPR009057">
    <property type="entry name" value="Homeodomain-like_sf"/>
</dbReference>
<dbReference type="PROSITE" id="PS00041">
    <property type="entry name" value="HTH_ARAC_FAMILY_1"/>
    <property type="match status" value="1"/>
</dbReference>
<dbReference type="InterPro" id="IPR050959">
    <property type="entry name" value="MarA-like"/>
</dbReference>
<name>A0ABZ3J716_SPOA4</name>
<dbReference type="PANTHER" id="PTHR47504">
    <property type="entry name" value="RIGHT ORIGIN-BINDING PROTEIN"/>
    <property type="match status" value="1"/>
</dbReference>
<organism evidence="5 6">
    <name type="scientific">Sporomusa acidovorans (strain ATCC 49682 / DSM 3132 / Mol)</name>
    <dbReference type="NCBI Taxonomy" id="1123286"/>
    <lineage>
        <taxon>Bacteria</taxon>
        <taxon>Bacillati</taxon>
        <taxon>Bacillota</taxon>
        <taxon>Negativicutes</taxon>
        <taxon>Selenomonadales</taxon>
        <taxon>Sporomusaceae</taxon>
        <taxon>Sporomusa</taxon>
    </lineage>
</organism>
<dbReference type="SMART" id="SM00342">
    <property type="entry name" value="HTH_ARAC"/>
    <property type="match status" value="1"/>
</dbReference>
<dbReference type="InterPro" id="IPR020449">
    <property type="entry name" value="Tscrpt_reg_AraC-type_HTH"/>
</dbReference>
<dbReference type="PRINTS" id="PR00032">
    <property type="entry name" value="HTHARAC"/>
</dbReference>
<dbReference type="PANTHER" id="PTHR47504:SF5">
    <property type="entry name" value="RIGHT ORIGIN-BINDING PROTEIN"/>
    <property type="match status" value="1"/>
</dbReference>
<feature type="domain" description="HTH araC/xylS-type" evidence="4">
    <location>
        <begin position="8"/>
        <end position="106"/>
    </location>
</feature>
<proteinExistence type="predicted"/>